<dbReference type="SUPFAM" id="SSF48239">
    <property type="entry name" value="Terpenoid cyclases/Protein prenyltransferases"/>
    <property type="match status" value="1"/>
</dbReference>
<dbReference type="AlphaFoldDB" id="A0A6L9XTR3"/>
<dbReference type="Gene3D" id="1.50.10.20">
    <property type="match status" value="1"/>
</dbReference>
<protein>
    <recommendedName>
        <fullName evidence="4">N-acylglucosamine 2-epimerase</fullName>
    </recommendedName>
</protein>
<accession>A0A6L9XTR3</accession>
<evidence type="ECO:0000313" key="3">
    <source>
        <dbReference type="Proteomes" id="UP000474967"/>
    </source>
</evidence>
<evidence type="ECO:0000313" key="2">
    <source>
        <dbReference type="EMBL" id="NEN04792.1"/>
    </source>
</evidence>
<evidence type="ECO:0000256" key="1">
    <source>
        <dbReference type="SAM" id="MobiDB-lite"/>
    </source>
</evidence>
<proteinExistence type="predicted"/>
<comment type="caution">
    <text evidence="2">The sequence shown here is derived from an EMBL/GenBank/DDBJ whole genome shotgun (WGS) entry which is preliminary data.</text>
</comment>
<name>A0A6L9XTR3_9MICO</name>
<sequence>MSTIASRAPRRPRAGRAAAATPTRPLHMTRVRDYTDLALRGLPASFITDTLEFSQTVRESHTSPSGALSREGRNLRYAAIVALGLGTVAVETQRAVLHGSTARDLVAAAVNRAADSREPGALALVAWAAAEVGGSPDPALLERLAGILDAGHPLSTVDTAWILSAAVAAIAVDPSAPHAAGIATIGRQRLLATQGSAGIFAHALPPTTFGRLRAHVGSFGDQAYPIQALARLAALGGDLEALAAAERCADRLCAVQGDAGQWWWHYDARDGSVVERYPVYSVHQHAMAPMALFDLAAAGGTDHSDAVYRGLDWLRTHPEVDDELVSEDNALIWRKAGRREPGKTVRLLAAATSRIHRGWRPPGIDRLFPVSRIDYECRPYELGWLLYAWRAVDGDTPSRR</sequence>
<organism evidence="2 3">
    <name type="scientific">Leifsonia tongyongensis</name>
    <dbReference type="NCBI Taxonomy" id="1268043"/>
    <lineage>
        <taxon>Bacteria</taxon>
        <taxon>Bacillati</taxon>
        <taxon>Actinomycetota</taxon>
        <taxon>Actinomycetes</taxon>
        <taxon>Micrococcales</taxon>
        <taxon>Microbacteriaceae</taxon>
        <taxon>Leifsonia</taxon>
    </lineage>
</organism>
<dbReference type="Proteomes" id="UP000474967">
    <property type="component" value="Unassembled WGS sequence"/>
</dbReference>
<dbReference type="EMBL" id="JAAGWY010000001">
    <property type="protein sequence ID" value="NEN04792.1"/>
    <property type="molecule type" value="Genomic_DNA"/>
</dbReference>
<reference evidence="2 3" key="1">
    <citation type="journal article" date="2014" name="J. Microbiol.">
        <title>Diaminobutyricibacter tongyongensis gen. nov., sp. nov. and Homoserinibacter gongjuensis gen. nov., sp. nov. belong to the family Microbacteriaceae.</title>
        <authorList>
            <person name="Kim S.J."/>
            <person name="Ahn J.H."/>
            <person name="Weon H.Y."/>
            <person name="Hamada M."/>
            <person name="Suzuki K."/>
            <person name="Kwon S.W."/>
        </authorList>
    </citation>
    <scope>NUCLEOTIDE SEQUENCE [LARGE SCALE GENOMIC DNA]</scope>
    <source>
        <strain evidence="2 3">NBRC 108724</strain>
    </source>
</reference>
<keyword evidence="3" id="KW-1185">Reference proteome</keyword>
<dbReference type="InterPro" id="IPR008930">
    <property type="entry name" value="Terpenoid_cyclase/PrenylTrfase"/>
</dbReference>
<feature type="region of interest" description="Disordered" evidence="1">
    <location>
        <begin position="1"/>
        <end position="23"/>
    </location>
</feature>
<evidence type="ECO:0008006" key="4">
    <source>
        <dbReference type="Google" id="ProtNLM"/>
    </source>
</evidence>
<gene>
    <name evidence="2" type="ORF">G3T36_02810</name>
</gene>
<dbReference type="RefSeq" id="WP_163287888.1">
    <property type="nucleotide sequence ID" value="NZ_JAAGWY010000001.1"/>
</dbReference>